<dbReference type="GO" id="GO:0016301">
    <property type="term" value="F:kinase activity"/>
    <property type="evidence" value="ECO:0007669"/>
    <property type="project" value="UniProtKB-KW"/>
</dbReference>
<dbReference type="EMBL" id="JACIFX010000001">
    <property type="protein sequence ID" value="MBB4226698.1"/>
    <property type="molecule type" value="Genomic_DNA"/>
</dbReference>
<proteinExistence type="predicted"/>
<keyword evidence="1" id="KW-0418">Kinase</keyword>
<evidence type="ECO:0000313" key="1">
    <source>
        <dbReference type="EMBL" id="MBB4226698.1"/>
    </source>
</evidence>
<accession>A0ABR6IGB6</accession>
<dbReference type="Proteomes" id="UP000551353">
    <property type="component" value="Unassembled WGS sequence"/>
</dbReference>
<keyword evidence="2" id="KW-1185">Reference proteome</keyword>
<dbReference type="RefSeq" id="WP_051154415.1">
    <property type="nucleotide sequence ID" value="NZ_JACIFX010000001.1"/>
</dbReference>
<gene>
    <name evidence="1" type="ORF">GGD56_000518</name>
</gene>
<keyword evidence="1" id="KW-0808">Transferase</keyword>
<comment type="caution">
    <text evidence="1">The sequence shown here is derived from an EMBL/GenBank/DDBJ whole genome shotgun (WGS) entry which is preliminary data.</text>
</comment>
<reference evidence="1 2" key="1">
    <citation type="submission" date="2020-08" db="EMBL/GenBank/DDBJ databases">
        <title>Genomic Encyclopedia of Type Strains, Phase IV (KMG-V): Genome sequencing to study the core and pangenomes of soil and plant-associated prokaryotes.</title>
        <authorList>
            <person name="Whitman W."/>
        </authorList>
    </citation>
    <scope>NUCLEOTIDE SEQUENCE [LARGE SCALE GENOMIC DNA]</scope>
    <source>
        <strain evidence="1 2">SEMIA 4087</strain>
    </source>
</reference>
<name>A0ABR6IGB6_9HYPH</name>
<sequence>MKELAMQDEASALLETLVFTLGVVTNSNAEDRRRIAEAYYEAQRMVATIEFESGSARPRIIACLERFNVYRAEDDVAAAGWMLAALQERIGECDLTHWEKLKIVAEQTVQLLLAPRNELH</sequence>
<organism evidence="1 2">
    <name type="scientific">Rhizobium mongolense</name>
    <dbReference type="NCBI Taxonomy" id="57676"/>
    <lineage>
        <taxon>Bacteria</taxon>
        <taxon>Pseudomonadati</taxon>
        <taxon>Pseudomonadota</taxon>
        <taxon>Alphaproteobacteria</taxon>
        <taxon>Hyphomicrobiales</taxon>
        <taxon>Rhizobiaceae</taxon>
        <taxon>Rhizobium/Agrobacterium group</taxon>
        <taxon>Rhizobium</taxon>
    </lineage>
</organism>
<evidence type="ECO:0000313" key="2">
    <source>
        <dbReference type="Proteomes" id="UP000551353"/>
    </source>
</evidence>
<protein>
    <submittedName>
        <fullName evidence="1">Carbamate kinase</fullName>
    </submittedName>
</protein>